<protein>
    <submittedName>
        <fullName evidence="1">Uncharacterized protein</fullName>
    </submittedName>
</protein>
<dbReference type="EMBL" id="CP058579">
    <property type="protein sequence ID" value="QLG62832.1"/>
    <property type="molecule type" value="Genomic_DNA"/>
</dbReference>
<evidence type="ECO:0000313" key="1">
    <source>
        <dbReference type="EMBL" id="QLG62832.1"/>
    </source>
</evidence>
<proteinExistence type="predicted"/>
<dbReference type="Proteomes" id="UP000509626">
    <property type="component" value="Chromosome"/>
</dbReference>
<sequence length="153" mass="16558">MAAQAYFGDSMTLTVTAPDGSTDVPVAGLQGVSFMLSAEHIELFTADSIEWEAVKKRELRIPTEVEYAKFDESFAQWWMGVDSAGTSVEDTSDVAFFQIDGTITSSDGSSTIEATVDDVYFEELPLFEAEEGEWIAQSLSGTGKTVSNFAPQA</sequence>
<organism evidence="1 2">
    <name type="scientific">Halorarum salinum</name>
    <dbReference type="NCBI Taxonomy" id="2743089"/>
    <lineage>
        <taxon>Archaea</taxon>
        <taxon>Methanobacteriati</taxon>
        <taxon>Methanobacteriota</taxon>
        <taxon>Stenosarchaea group</taxon>
        <taxon>Halobacteria</taxon>
        <taxon>Halobacteriales</taxon>
        <taxon>Haloferacaceae</taxon>
        <taxon>Halorarum</taxon>
    </lineage>
</organism>
<evidence type="ECO:0000313" key="2">
    <source>
        <dbReference type="Proteomes" id="UP000509626"/>
    </source>
</evidence>
<dbReference type="GeneID" id="56038650"/>
<keyword evidence="2" id="KW-1185">Reference proteome</keyword>
<dbReference type="RefSeq" id="WP_179269417.1">
    <property type="nucleotide sequence ID" value="NZ_CP058579.1"/>
</dbReference>
<reference evidence="1 2" key="1">
    <citation type="submission" date="2020-06" db="EMBL/GenBank/DDBJ databases">
        <title>NJ-3-1, isolated from saline soil.</title>
        <authorList>
            <person name="Cui H.L."/>
            <person name="Shi X."/>
        </authorList>
    </citation>
    <scope>NUCLEOTIDE SEQUENCE [LARGE SCALE GENOMIC DNA]</scope>
    <source>
        <strain evidence="1 2">NJ-3-1</strain>
    </source>
</reference>
<dbReference type="AlphaFoldDB" id="A0A7D5LBL0"/>
<dbReference type="OrthoDB" id="378095at2157"/>
<gene>
    <name evidence="1" type="ORF">HUG12_14285</name>
</gene>
<accession>A0A7D5LBL0</accession>
<dbReference type="KEGG" id="halu:HUG12_14285"/>
<name>A0A7D5LBL0_9EURY</name>